<dbReference type="InterPro" id="IPR011006">
    <property type="entry name" value="CheY-like_superfamily"/>
</dbReference>
<keyword evidence="7" id="KW-1185">Reference proteome</keyword>
<evidence type="ECO:0000259" key="5">
    <source>
        <dbReference type="PROSITE" id="PS50110"/>
    </source>
</evidence>
<dbReference type="GO" id="GO:0006355">
    <property type="term" value="P:regulation of DNA-templated transcription"/>
    <property type="evidence" value="ECO:0007669"/>
    <property type="project" value="InterPro"/>
</dbReference>
<evidence type="ECO:0000256" key="2">
    <source>
        <dbReference type="ARBA" id="ARBA00023125"/>
    </source>
</evidence>
<dbReference type="InterPro" id="IPR058245">
    <property type="entry name" value="NreC/VraR/RcsB-like_REC"/>
</dbReference>
<reference evidence="6 7" key="1">
    <citation type="submission" date="2019-07" db="EMBL/GenBank/DDBJ databases">
        <title>Whole genome shotgun sequence of Skermanella aerolata NBRC 106429.</title>
        <authorList>
            <person name="Hosoyama A."/>
            <person name="Uohara A."/>
            <person name="Ohji S."/>
            <person name="Ichikawa N."/>
        </authorList>
    </citation>
    <scope>NUCLEOTIDE SEQUENCE [LARGE SCALE GENOMIC DNA]</scope>
    <source>
        <strain evidence="6 7">NBRC 106429</strain>
    </source>
</reference>
<evidence type="ECO:0000313" key="6">
    <source>
        <dbReference type="EMBL" id="GEO35899.1"/>
    </source>
</evidence>
<dbReference type="GO" id="GO:0000160">
    <property type="term" value="P:phosphorelay signal transduction system"/>
    <property type="evidence" value="ECO:0007669"/>
    <property type="project" value="InterPro"/>
</dbReference>
<evidence type="ECO:0000313" key="7">
    <source>
        <dbReference type="Proteomes" id="UP000321523"/>
    </source>
</evidence>
<dbReference type="SMART" id="SM00448">
    <property type="entry name" value="REC"/>
    <property type="match status" value="1"/>
</dbReference>
<dbReference type="CDD" id="cd17535">
    <property type="entry name" value="REC_NarL-like"/>
    <property type="match status" value="1"/>
</dbReference>
<comment type="caution">
    <text evidence="6">The sequence shown here is derived from an EMBL/GenBank/DDBJ whole genome shotgun (WGS) entry which is preliminary data.</text>
</comment>
<feature type="domain" description="Response regulatory" evidence="5">
    <location>
        <begin position="7"/>
        <end position="124"/>
    </location>
</feature>
<dbReference type="Pfam" id="PF00196">
    <property type="entry name" value="GerE"/>
    <property type="match status" value="1"/>
</dbReference>
<feature type="modified residue" description="4-aspartylphosphate" evidence="3">
    <location>
        <position position="59"/>
    </location>
</feature>
<evidence type="ECO:0000256" key="3">
    <source>
        <dbReference type="PROSITE-ProRule" id="PRU00169"/>
    </source>
</evidence>
<dbReference type="PRINTS" id="PR00038">
    <property type="entry name" value="HTHLUXR"/>
</dbReference>
<dbReference type="PROSITE" id="PS00622">
    <property type="entry name" value="HTH_LUXR_1"/>
    <property type="match status" value="1"/>
</dbReference>
<dbReference type="Pfam" id="PF00072">
    <property type="entry name" value="Response_reg"/>
    <property type="match status" value="1"/>
</dbReference>
<organism evidence="6 7">
    <name type="scientific">Skermanella aerolata</name>
    <dbReference type="NCBI Taxonomy" id="393310"/>
    <lineage>
        <taxon>Bacteria</taxon>
        <taxon>Pseudomonadati</taxon>
        <taxon>Pseudomonadota</taxon>
        <taxon>Alphaproteobacteria</taxon>
        <taxon>Rhodospirillales</taxon>
        <taxon>Azospirillaceae</taxon>
        <taxon>Skermanella</taxon>
    </lineage>
</organism>
<dbReference type="EMBL" id="BJYZ01000001">
    <property type="protein sequence ID" value="GEO35899.1"/>
    <property type="molecule type" value="Genomic_DNA"/>
</dbReference>
<dbReference type="AlphaFoldDB" id="A0A512DHE3"/>
<gene>
    <name evidence="6" type="ORF">SAE02_00470</name>
</gene>
<dbReference type="SMART" id="SM00421">
    <property type="entry name" value="HTH_LUXR"/>
    <property type="match status" value="1"/>
</dbReference>
<dbReference type="InterPro" id="IPR051015">
    <property type="entry name" value="EvgA-like"/>
</dbReference>
<keyword evidence="1 3" id="KW-0597">Phosphoprotein</keyword>
<keyword evidence="2 6" id="KW-0238">DNA-binding</keyword>
<name>A0A512DHE3_9PROT</name>
<dbReference type="PANTHER" id="PTHR45566:SF1">
    <property type="entry name" value="HTH-TYPE TRANSCRIPTIONAL REGULATOR YHJB-RELATED"/>
    <property type="match status" value="1"/>
</dbReference>
<feature type="domain" description="HTH luxR-type" evidence="4">
    <location>
        <begin position="149"/>
        <end position="214"/>
    </location>
</feature>
<dbReference type="PROSITE" id="PS50043">
    <property type="entry name" value="HTH_LUXR_2"/>
    <property type="match status" value="1"/>
</dbReference>
<accession>A0A512DHE3</accession>
<dbReference type="RefSeq" id="WP_052831587.1">
    <property type="nucleotide sequence ID" value="NZ_BJYZ01000001.1"/>
</dbReference>
<evidence type="ECO:0000256" key="1">
    <source>
        <dbReference type="ARBA" id="ARBA00022553"/>
    </source>
</evidence>
<dbReference type="SUPFAM" id="SSF46894">
    <property type="entry name" value="C-terminal effector domain of the bipartite response regulators"/>
    <property type="match status" value="1"/>
</dbReference>
<protein>
    <submittedName>
        <fullName evidence="6">DNA-binding response regulator</fullName>
    </submittedName>
</protein>
<dbReference type="SUPFAM" id="SSF52172">
    <property type="entry name" value="CheY-like"/>
    <property type="match status" value="1"/>
</dbReference>
<dbReference type="Gene3D" id="3.40.50.2300">
    <property type="match status" value="1"/>
</dbReference>
<dbReference type="InterPro" id="IPR016032">
    <property type="entry name" value="Sig_transdc_resp-reg_C-effctor"/>
</dbReference>
<evidence type="ECO:0000259" key="4">
    <source>
        <dbReference type="PROSITE" id="PS50043"/>
    </source>
</evidence>
<proteinExistence type="predicted"/>
<dbReference type="PANTHER" id="PTHR45566">
    <property type="entry name" value="HTH-TYPE TRANSCRIPTIONAL REGULATOR YHJB-RELATED"/>
    <property type="match status" value="1"/>
</dbReference>
<dbReference type="PROSITE" id="PS50110">
    <property type="entry name" value="RESPONSE_REGULATORY"/>
    <property type="match status" value="1"/>
</dbReference>
<dbReference type="InterPro" id="IPR000792">
    <property type="entry name" value="Tscrpt_reg_LuxR_C"/>
</dbReference>
<dbReference type="GO" id="GO:0003677">
    <property type="term" value="F:DNA binding"/>
    <property type="evidence" value="ECO:0007669"/>
    <property type="project" value="UniProtKB-KW"/>
</dbReference>
<sequence>MTSNSLKVLIVDDHALVLHGFALSVLELFPTAEVLEANSLEGALATVRRNPDLSLVLFDLHLDSDDGLTGVRRMIEALDGVPLIVISASDESADVIDSVRAGAKGYILKSGSSALLEHAISLVLSGETYVPLPRTVLVSAIAAEPERPTNHMLDRLTDRQRDVFQLLLAGHSNKEIARSLGVLEGTVKVHVRAIMQKLGVKNRTQVAVAAARAGCFPEEV</sequence>
<dbReference type="OrthoDB" id="9805444at2"/>
<dbReference type="CDD" id="cd06170">
    <property type="entry name" value="LuxR_C_like"/>
    <property type="match status" value="1"/>
</dbReference>
<dbReference type="Proteomes" id="UP000321523">
    <property type="component" value="Unassembled WGS sequence"/>
</dbReference>
<dbReference type="InterPro" id="IPR001789">
    <property type="entry name" value="Sig_transdc_resp-reg_receiver"/>
</dbReference>